<evidence type="ECO:0000313" key="1">
    <source>
        <dbReference type="EMBL" id="MDI1431421.1"/>
    </source>
</evidence>
<evidence type="ECO:0000313" key="2">
    <source>
        <dbReference type="Proteomes" id="UP001160301"/>
    </source>
</evidence>
<dbReference type="EMBL" id="JARZHI010000014">
    <property type="protein sequence ID" value="MDI1431421.1"/>
    <property type="molecule type" value="Genomic_DNA"/>
</dbReference>
<sequence>MTNRIDVQRVLFTGPSGLSARIAIEKDDTGRPEAVVTTSGGAKEKSKRFKHSGYYSELMYETALDFVIDKALVHLSKQRFIVKPPQDGALDFLFPTDVGPSTTNAFAVDEARGCAWIGDWGVLRRVDLASGEIRDLSLGDYRDIRDVIVDVDGRVLIHALRAEPAKGMWLPPLPPGSSTKQGILRSDGSELEILVTADGRLHGAIDPPACSLALASSGSAGAGAFVGPHDEGLGLYDRAGELLRRFSVKAQGTSNAAGAIDPDGGFVVVTSADGKLTRHDLQRGDETTLRGDFAEARQLAVLADGTTLVLGADYDIHCIGPHGPSGKLGVRATQFSITPDRQSVVVAQHPQVVTMIDIATGNARFELTTIGADKPSRAMVVGNHVYARGLLFHRMALPRNGYGAVVS</sequence>
<dbReference type="RefSeq" id="WP_136970698.1">
    <property type="nucleotide sequence ID" value="NZ_JARZHI010000014.1"/>
</dbReference>
<comment type="caution">
    <text evidence="1">The sequence shown here is derived from an EMBL/GenBank/DDBJ whole genome shotgun (WGS) entry which is preliminary data.</text>
</comment>
<dbReference type="Gene3D" id="2.130.10.10">
    <property type="entry name" value="YVTN repeat-like/Quinoprotein amine dehydrogenase"/>
    <property type="match status" value="1"/>
</dbReference>
<reference evidence="1 2" key="1">
    <citation type="submission" date="2023-04" db="EMBL/GenBank/DDBJ databases">
        <title>The genome sequence of Polyangium sorediatum DSM14670.</title>
        <authorList>
            <person name="Zhang X."/>
        </authorList>
    </citation>
    <scope>NUCLEOTIDE SEQUENCE [LARGE SCALE GENOMIC DNA]</scope>
    <source>
        <strain evidence="1 2">DSM 14670</strain>
    </source>
</reference>
<dbReference type="Proteomes" id="UP001160301">
    <property type="component" value="Unassembled WGS sequence"/>
</dbReference>
<dbReference type="SUPFAM" id="SSF63829">
    <property type="entry name" value="Calcium-dependent phosphotriesterase"/>
    <property type="match status" value="1"/>
</dbReference>
<organism evidence="1 2">
    <name type="scientific">Polyangium sorediatum</name>
    <dbReference type="NCBI Taxonomy" id="889274"/>
    <lineage>
        <taxon>Bacteria</taxon>
        <taxon>Pseudomonadati</taxon>
        <taxon>Myxococcota</taxon>
        <taxon>Polyangia</taxon>
        <taxon>Polyangiales</taxon>
        <taxon>Polyangiaceae</taxon>
        <taxon>Polyangium</taxon>
    </lineage>
</organism>
<name>A0ABT6NSW7_9BACT</name>
<keyword evidence="2" id="KW-1185">Reference proteome</keyword>
<dbReference type="InterPro" id="IPR015943">
    <property type="entry name" value="WD40/YVTN_repeat-like_dom_sf"/>
</dbReference>
<protein>
    <submittedName>
        <fullName evidence="1">Uncharacterized protein</fullName>
    </submittedName>
</protein>
<gene>
    <name evidence="1" type="ORF">QHF89_18145</name>
</gene>
<proteinExistence type="predicted"/>
<accession>A0ABT6NSW7</accession>